<keyword evidence="3" id="KW-1185">Reference proteome</keyword>
<dbReference type="Proteomes" id="UP001107558">
    <property type="component" value="Chromosome 1"/>
</dbReference>
<dbReference type="EMBL" id="JADBJN010000001">
    <property type="protein sequence ID" value="KAG5683655.1"/>
    <property type="molecule type" value="Genomic_DNA"/>
</dbReference>
<feature type="compositionally biased region" description="Polar residues" evidence="1">
    <location>
        <begin position="228"/>
        <end position="246"/>
    </location>
</feature>
<sequence length="300" mass="34477">MYPTREEFTELIYYISELKHTYSHKIDEQSIKINEQSMIIEELLWQIRELSDKIRQLNQWRGETDRVISDSRKKFDEITKMCRYENHIPKNRIVNSSRRSRNSANAVNIRKNDKEAADDDIYEVIEFSDSSQHIYTEPFDKTANSNYGALRRVNVKTITTTSSSSNHTVTANVVNKRSATSKTKMGIKKSSRVRNLQKFPAMQDISKASNNSTDDDNKNEIGEKVQLRSKSSPTGQLTSNEKQSTNRQAVALVSAIGAGYTQENREDLESFIPQRDVSGILINFGCSNSRQQRQSERLSY</sequence>
<dbReference type="OrthoDB" id="7763174at2759"/>
<feature type="compositionally biased region" description="Basic and acidic residues" evidence="1">
    <location>
        <begin position="215"/>
        <end position="226"/>
    </location>
</feature>
<evidence type="ECO:0000256" key="1">
    <source>
        <dbReference type="SAM" id="MobiDB-lite"/>
    </source>
</evidence>
<reference evidence="2" key="1">
    <citation type="submission" date="2021-03" db="EMBL/GenBank/DDBJ databases">
        <title>Chromosome level genome of the anhydrobiotic midge Polypedilum vanderplanki.</title>
        <authorList>
            <person name="Yoshida Y."/>
            <person name="Kikawada T."/>
            <person name="Gusev O."/>
        </authorList>
    </citation>
    <scope>NUCLEOTIDE SEQUENCE</scope>
    <source>
        <strain evidence="2">NIAS01</strain>
        <tissue evidence="2">Whole body or cell culture</tissue>
    </source>
</reference>
<protein>
    <submittedName>
        <fullName evidence="2">Uncharacterized protein</fullName>
    </submittedName>
</protein>
<evidence type="ECO:0000313" key="2">
    <source>
        <dbReference type="EMBL" id="KAG5683655.1"/>
    </source>
</evidence>
<accession>A0A9J6CP63</accession>
<feature type="region of interest" description="Disordered" evidence="1">
    <location>
        <begin position="165"/>
        <end position="246"/>
    </location>
</feature>
<dbReference type="AlphaFoldDB" id="A0A9J6CP63"/>
<organism evidence="2 3">
    <name type="scientific">Polypedilum vanderplanki</name>
    <name type="common">Sleeping chironomid midge</name>
    <dbReference type="NCBI Taxonomy" id="319348"/>
    <lineage>
        <taxon>Eukaryota</taxon>
        <taxon>Metazoa</taxon>
        <taxon>Ecdysozoa</taxon>
        <taxon>Arthropoda</taxon>
        <taxon>Hexapoda</taxon>
        <taxon>Insecta</taxon>
        <taxon>Pterygota</taxon>
        <taxon>Neoptera</taxon>
        <taxon>Endopterygota</taxon>
        <taxon>Diptera</taxon>
        <taxon>Nematocera</taxon>
        <taxon>Chironomoidea</taxon>
        <taxon>Chironomidae</taxon>
        <taxon>Chironominae</taxon>
        <taxon>Polypedilum</taxon>
        <taxon>Polypedilum</taxon>
    </lineage>
</organism>
<proteinExistence type="predicted"/>
<comment type="caution">
    <text evidence="2">The sequence shown here is derived from an EMBL/GenBank/DDBJ whole genome shotgun (WGS) entry which is preliminary data.</text>
</comment>
<name>A0A9J6CP63_POLVA</name>
<gene>
    <name evidence="2" type="ORF">PVAND_012924</name>
</gene>
<feature type="compositionally biased region" description="Low complexity" evidence="1">
    <location>
        <begin position="165"/>
        <end position="175"/>
    </location>
</feature>
<evidence type="ECO:0000313" key="3">
    <source>
        <dbReference type="Proteomes" id="UP001107558"/>
    </source>
</evidence>